<protein>
    <recommendedName>
        <fullName evidence="4">Concanavalin A-like lectin/glucanase</fullName>
    </recommendedName>
</protein>
<evidence type="ECO:0008006" key="4">
    <source>
        <dbReference type="Google" id="ProtNLM"/>
    </source>
</evidence>
<keyword evidence="3" id="KW-1185">Reference proteome</keyword>
<accession>A0A2J6SL87</accession>
<dbReference type="STRING" id="1095630.A0A2J6SL87"/>
<evidence type="ECO:0000313" key="2">
    <source>
        <dbReference type="EMBL" id="PMD51525.1"/>
    </source>
</evidence>
<dbReference type="RefSeq" id="XP_024728429.1">
    <property type="nucleotide sequence ID" value="XM_024884049.1"/>
</dbReference>
<dbReference type="OrthoDB" id="3360643at2759"/>
<organism evidence="2 3">
    <name type="scientific">Hyaloscypha bicolor E</name>
    <dbReference type="NCBI Taxonomy" id="1095630"/>
    <lineage>
        <taxon>Eukaryota</taxon>
        <taxon>Fungi</taxon>
        <taxon>Dikarya</taxon>
        <taxon>Ascomycota</taxon>
        <taxon>Pezizomycotina</taxon>
        <taxon>Leotiomycetes</taxon>
        <taxon>Helotiales</taxon>
        <taxon>Hyaloscyphaceae</taxon>
        <taxon>Hyaloscypha</taxon>
        <taxon>Hyaloscypha bicolor</taxon>
    </lineage>
</organism>
<dbReference type="AlphaFoldDB" id="A0A2J6SL87"/>
<name>A0A2J6SL87_9HELO</name>
<gene>
    <name evidence="2" type="ORF">K444DRAFT_636809</name>
</gene>
<feature type="signal peptide" evidence="1">
    <location>
        <begin position="1"/>
        <end position="25"/>
    </location>
</feature>
<dbReference type="GeneID" id="36592126"/>
<reference evidence="2 3" key="1">
    <citation type="submission" date="2016-04" db="EMBL/GenBank/DDBJ databases">
        <title>A degradative enzymes factory behind the ericoid mycorrhizal symbiosis.</title>
        <authorList>
            <consortium name="DOE Joint Genome Institute"/>
            <person name="Martino E."/>
            <person name="Morin E."/>
            <person name="Grelet G."/>
            <person name="Kuo A."/>
            <person name="Kohler A."/>
            <person name="Daghino S."/>
            <person name="Barry K."/>
            <person name="Choi C."/>
            <person name="Cichocki N."/>
            <person name="Clum A."/>
            <person name="Copeland A."/>
            <person name="Hainaut M."/>
            <person name="Haridas S."/>
            <person name="Labutti K."/>
            <person name="Lindquist E."/>
            <person name="Lipzen A."/>
            <person name="Khouja H.-R."/>
            <person name="Murat C."/>
            <person name="Ohm R."/>
            <person name="Olson A."/>
            <person name="Spatafora J."/>
            <person name="Veneault-Fourrey C."/>
            <person name="Henrissat B."/>
            <person name="Grigoriev I."/>
            <person name="Martin F."/>
            <person name="Perotto S."/>
        </authorList>
    </citation>
    <scope>NUCLEOTIDE SEQUENCE [LARGE SCALE GENOMIC DNA]</scope>
    <source>
        <strain evidence="2 3">E</strain>
    </source>
</reference>
<dbReference type="Proteomes" id="UP000235371">
    <property type="component" value="Unassembled WGS sequence"/>
</dbReference>
<feature type="chain" id="PRO_5014412908" description="Concanavalin A-like lectin/glucanase" evidence="1">
    <location>
        <begin position="26"/>
        <end position="245"/>
    </location>
</feature>
<dbReference type="EMBL" id="KZ613912">
    <property type="protein sequence ID" value="PMD51525.1"/>
    <property type="molecule type" value="Genomic_DNA"/>
</dbReference>
<evidence type="ECO:0000313" key="3">
    <source>
        <dbReference type="Proteomes" id="UP000235371"/>
    </source>
</evidence>
<proteinExistence type="predicted"/>
<dbReference type="InParanoid" id="A0A2J6SL87"/>
<evidence type="ECO:0000256" key="1">
    <source>
        <dbReference type="SAM" id="SignalP"/>
    </source>
</evidence>
<keyword evidence="1" id="KW-0732">Signal</keyword>
<sequence length="245" mass="26415">MKSTLPHLSAILLLTFASLISSTIGDIANLTFYGVWIGAGPQAIITKFESTLVLPGGSPDQSPTHDVQAFWPGMEPAKSNAVFQNVITNQGGGPGECPATNLTEQMRVWPGDTVKNVFTLDIPNGKWYNNWVVTPGEQGNAAGQQPFGGGFEFDPAFDTETKGAPYTGALLTIELQELGTWDFGSVMWQNVILEANTTETKWCTDGPSGPKNWNWTASPGTFSTSDKNLTTCYYAMIVLESPNPN</sequence>